<proteinExistence type="predicted"/>
<sequence>MTDADSSWLLAAAPLDGTLDARTAFLSRALHTDPTQHAARAAEDHDVRLRRSKAFRFGNDQPKDVDDTRALPRHFITRKLRRPEPAVPTI</sequence>
<evidence type="ECO:0000313" key="1">
    <source>
        <dbReference type="EMBL" id="WOX26368.1"/>
    </source>
</evidence>
<dbReference type="EMBL" id="CP137573">
    <property type="protein sequence ID" value="WOX26368.1"/>
    <property type="molecule type" value="Genomic_DNA"/>
</dbReference>
<accession>A0ABZ0M5K8</accession>
<name>A0ABZ0M5K8_9ACTN</name>
<dbReference type="RefSeq" id="WP_318109362.1">
    <property type="nucleotide sequence ID" value="NZ_CP137573.1"/>
</dbReference>
<organism evidence="1 2">
    <name type="scientific">Streptomyces solicathayae</name>
    <dbReference type="NCBI Taxonomy" id="3081768"/>
    <lineage>
        <taxon>Bacteria</taxon>
        <taxon>Bacillati</taxon>
        <taxon>Actinomycetota</taxon>
        <taxon>Actinomycetes</taxon>
        <taxon>Kitasatosporales</taxon>
        <taxon>Streptomycetaceae</taxon>
        <taxon>Streptomyces</taxon>
    </lineage>
</organism>
<dbReference type="Proteomes" id="UP001301731">
    <property type="component" value="Chromosome"/>
</dbReference>
<gene>
    <name evidence="1" type="ORF">R2D22_35345</name>
</gene>
<evidence type="ECO:0000313" key="2">
    <source>
        <dbReference type="Proteomes" id="UP001301731"/>
    </source>
</evidence>
<protein>
    <submittedName>
        <fullName evidence="1">Uncharacterized protein</fullName>
    </submittedName>
</protein>
<keyword evidence="2" id="KW-1185">Reference proteome</keyword>
<reference evidence="1 2" key="1">
    <citation type="submission" date="2023-10" db="EMBL/GenBank/DDBJ databases">
        <title>The genome sequence of Streptomyces sp. HUAS YS2.</title>
        <authorList>
            <person name="Mo P."/>
        </authorList>
    </citation>
    <scope>NUCLEOTIDE SEQUENCE [LARGE SCALE GENOMIC DNA]</scope>
    <source>
        <strain evidence="1 2">HUAS YS2</strain>
    </source>
</reference>